<protein>
    <submittedName>
        <fullName evidence="2">Virion structural protein</fullName>
    </submittedName>
</protein>
<feature type="region of interest" description="Disordered" evidence="1">
    <location>
        <begin position="95"/>
        <end position="124"/>
    </location>
</feature>
<organism evidence="2 3">
    <name type="scientific">Pseudomonas phage Phabio</name>
    <dbReference type="NCBI Taxonomy" id="2006668"/>
    <lineage>
        <taxon>Viruses</taxon>
        <taxon>Duplodnaviria</taxon>
        <taxon>Heunggongvirae</taxon>
        <taxon>Uroviricota</taxon>
        <taxon>Caudoviricetes</taxon>
        <taxon>Chimalliviridae</taxon>
        <taxon>Phabiovirus</taxon>
        <taxon>Phabiovirus phabio</taxon>
    </lineage>
</organism>
<accession>A0A1Y0T1F4</accession>
<evidence type="ECO:0000256" key="1">
    <source>
        <dbReference type="SAM" id="MobiDB-lite"/>
    </source>
</evidence>
<evidence type="ECO:0000313" key="3">
    <source>
        <dbReference type="Proteomes" id="UP000225448"/>
    </source>
</evidence>
<sequence length="124" mass="13939">MVSITAEIKISEITDELGIFDNLSKVLVQRMFMMNFFRPFPDNLKFYFQDYKIVGRQNYTGADSMTIGLRPGETDGSKAAILAYIAKAAPSHIDLKGFKKKEPKPDEPESPPPEDVQPNPETNV</sequence>
<evidence type="ECO:0000313" key="2">
    <source>
        <dbReference type="EMBL" id="ARV76667.1"/>
    </source>
</evidence>
<keyword evidence="3" id="KW-1185">Reference proteome</keyword>
<name>A0A1Y0T1F4_9CAUD</name>
<dbReference type="Proteomes" id="UP000225448">
    <property type="component" value="Segment"/>
</dbReference>
<reference evidence="2 3" key="1">
    <citation type="submission" date="2017-05" db="EMBL/GenBank/DDBJ databases">
        <authorList>
            <person name="Song R."/>
            <person name="Chenine A.L."/>
            <person name="Ruprecht R.M."/>
        </authorList>
    </citation>
    <scope>NUCLEOTIDE SEQUENCE [LARGE SCALE GENOMIC DNA]</scope>
</reference>
<dbReference type="EMBL" id="MF042360">
    <property type="protein sequence ID" value="ARV76667.1"/>
    <property type="molecule type" value="Genomic_DNA"/>
</dbReference>
<gene>
    <name evidence="2" type="ORF">PHABIO_36</name>
</gene>
<proteinExistence type="predicted"/>